<evidence type="ECO:0000313" key="2">
    <source>
        <dbReference type="EMBL" id="MDF4024660.1"/>
    </source>
</evidence>
<comment type="caution">
    <text evidence="2">The sequence shown here is derived from an EMBL/GenBank/DDBJ whole genome shotgun (WGS) entry which is preliminary data.</text>
</comment>
<keyword evidence="3" id="KW-1185">Reference proteome</keyword>
<feature type="domain" description="Suppressor of fused-like" evidence="1">
    <location>
        <begin position="29"/>
        <end position="185"/>
    </location>
</feature>
<evidence type="ECO:0000259" key="1">
    <source>
        <dbReference type="Pfam" id="PF05076"/>
    </source>
</evidence>
<name>A0ABT6B949_9GAMM</name>
<evidence type="ECO:0000313" key="3">
    <source>
        <dbReference type="Proteomes" id="UP001528850"/>
    </source>
</evidence>
<dbReference type="Proteomes" id="UP001528850">
    <property type="component" value="Unassembled WGS sequence"/>
</dbReference>
<sequence length="190" mass="20886">MTTVYEHLERFAGEIVGGWPHDPDGKKLPFQVVQTAGGPHLGTTTFSTLGLGKIPLSDGKAEPRMIRHELVMIVPADAVPANIVGILQQAGMEAISRNTAYLRGEMLGPRGPLFEGFEPKALYACIPVYFPDEFSSAITEEAGEVVFVWLVPLLDSEAHYLHVNGWRAFEQKLIAEDPDLTDYRRTAPAL</sequence>
<accession>A0ABT6B949</accession>
<organism evidence="2 3">
    <name type="scientific">Luteibacter sahnii</name>
    <dbReference type="NCBI Taxonomy" id="3021977"/>
    <lineage>
        <taxon>Bacteria</taxon>
        <taxon>Pseudomonadati</taxon>
        <taxon>Pseudomonadota</taxon>
        <taxon>Gammaproteobacteria</taxon>
        <taxon>Lysobacterales</taxon>
        <taxon>Rhodanobacteraceae</taxon>
        <taxon>Luteibacter</taxon>
    </lineage>
</organism>
<reference evidence="2 3" key="1">
    <citation type="journal article" date="2024" name="Curr. Microbiol.">
        <title>Luteibacter sahnii sp. nov., A Novel Yellow-Colored Xanthomonadin Pigment Producing Probiotic Bacterium from Healthy Rice Seed Microbiome.</title>
        <authorList>
            <person name="Jaiswal G."/>
            <person name="Rana R."/>
            <person name="Nayak P.K."/>
            <person name="Chouhan R."/>
            <person name="Gandhi S.G."/>
            <person name="Patel H.K."/>
            <person name="Patil P.B."/>
        </authorList>
    </citation>
    <scope>NUCLEOTIDE SEQUENCE [LARGE SCALE GENOMIC DNA]</scope>
    <source>
        <strain evidence="2 3">PPL201</strain>
    </source>
</reference>
<proteinExistence type="predicted"/>
<dbReference type="EMBL" id="JARJJS010000001">
    <property type="protein sequence ID" value="MDF4024660.1"/>
    <property type="molecule type" value="Genomic_DNA"/>
</dbReference>
<dbReference type="InterPro" id="IPR020941">
    <property type="entry name" value="SUFU-like_domain"/>
</dbReference>
<dbReference type="Pfam" id="PF05076">
    <property type="entry name" value="SUFU"/>
    <property type="match status" value="1"/>
</dbReference>
<protein>
    <submittedName>
        <fullName evidence="2">Suppressor of fused domain protein</fullName>
    </submittedName>
</protein>
<gene>
    <name evidence="2" type="ORF">P3W24_06775</name>
</gene>